<accession>A0A7V2F586</accession>
<dbReference type="Pfam" id="PF02092">
    <property type="entry name" value="tRNA_synt_2f"/>
    <property type="match status" value="1"/>
</dbReference>
<dbReference type="Proteomes" id="UP000886069">
    <property type="component" value="Unassembled WGS sequence"/>
</dbReference>
<dbReference type="AlphaFoldDB" id="A0A7V2F586"/>
<dbReference type="InterPro" id="IPR015944">
    <property type="entry name" value="Gly-tRNA-synth_bsu"/>
</dbReference>
<comment type="caution">
    <text evidence="1">The sequence shown here is derived from an EMBL/GenBank/DDBJ whole genome shotgun (WGS) entry which is preliminary data.</text>
</comment>
<evidence type="ECO:0000313" key="1">
    <source>
        <dbReference type="EMBL" id="HER44446.1"/>
    </source>
</evidence>
<dbReference type="GO" id="GO:0006426">
    <property type="term" value="P:glycyl-tRNA aminoacylation"/>
    <property type="evidence" value="ECO:0007669"/>
    <property type="project" value="InterPro"/>
</dbReference>
<feature type="non-terminal residue" evidence="1">
    <location>
        <position position="58"/>
    </location>
</feature>
<dbReference type="GO" id="GO:0005524">
    <property type="term" value="F:ATP binding"/>
    <property type="evidence" value="ECO:0007669"/>
    <property type="project" value="InterPro"/>
</dbReference>
<reference evidence="1" key="1">
    <citation type="journal article" date="2020" name="mSystems">
        <title>Genome- and Community-Level Interaction Insights into Carbon Utilization and Element Cycling Functions of Hydrothermarchaeota in Hydrothermal Sediment.</title>
        <authorList>
            <person name="Zhou Z."/>
            <person name="Liu Y."/>
            <person name="Xu W."/>
            <person name="Pan J."/>
            <person name="Luo Z.H."/>
            <person name="Li M."/>
        </authorList>
    </citation>
    <scope>NUCLEOTIDE SEQUENCE [LARGE SCALE GENOMIC DNA]</scope>
    <source>
        <strain evidence="1">SpSt-1233</strain>
    </source>
</reference>
<dbReference type="EMBL" id="DSEC01000600">
    <property type="protein sequence ID" value="HER44446.1"/>
    <property type="molecule type" value="Genomic_DNA"/>
</dbReference>
<gene>
    <name evidence="1" type="ORF">ENO08_08305</name>
</gene>
<protein>
    <submittedName>
        <fullName evidence="1">Glycine--tRNA ligase subunit beta</fullName>
    </submittedName>
</protein>
<organism evidence="1">
    <name type="scientific">Eiseniibacteriota bacterium</name>
    <dbReference type="NCBI Taxonomy" id="2212470"/>
    <lineage>
        <taxon>Bacteria</taxon>
        <taxon>Candidatus Eiseniibacteriota</taxon>
    </lineage>
</organism>
<keyword evidence="1" id="KW-0436">Ligase</keyword>
<sequence length="58" mass="6575">MKQDFLLEIGCENIPSGYIDDALVQLERLFQSFLSTERIPHDSLRAAGTPNRLVVRIS</sequence>
<dbReference type="GO" id="GO:0004820">
    <property type="term" value="F:glycine-tRNA ligase activity"/>
    <property type="evidence" value="ECO:0007669"/>
    <property type="project" value="InterPro"/>
</dbReference>
<name>A0A7V2F586_UNCEI</name>
<dbReference type="GO" id="GO:0005737">
    <property type="term" value="C:cytoplasm"/>
    <property type="evidence" value="ECO:0007669"/>
    <property type="project" value="InterPro"/>
</dbReference>
<proteinExistence type="predicted"/>